<feature type="domain" description="Methyltransferase small" evidence="4">
    <location>
        <begin position="40"/>
        <end position="208"/>
    </location>
</feature>
<gene>
    <name evidence="5" type="ORF">UFOPK1619_00107</name>
</gene>
<name>A0A6J6CYS9_9ZZZZ</name>
<dbReference type="SUPFAM" id="SSF53335">
    <property type="entry name" value="S-adenosyl-L-methionine-dependent methyltransferases"/>
    <property type="match status" value="1"/>
</dbReference>
<dbReference type="EMBL" id="CAEZTI010000009">
    <property type="protein sequence ID" value="CAB4556770.1"/>
    <property type="molecule type" value="Genomic_DNA"/>
</dbReference>
<dbReference type="Gene3D" id="3.40.50.150">
    <property type="entry name" value="Vaccinia Virus protein VP39"/>
    <property type="match status" value="1"/>
</dbReference>
<protein>
    <submittedName>
        <fullName evidence="5">Unannotated protein</fullName>
    </submittedName>
</protein>
<accession>A0A6J6CYS9</accession>
<evidence type="ECO:0000259" key="4">
    <source>
        <dbReference type="Pfam" id="PF05175"/>
    </source>
</evidence>
<dbReference type="AlphaFoldDB" id="A0A6J6CYS9"/>
<evidence type="ECO:0000256" key="1">
    <source>
        <dbReference type="ARBA" id="ARBA00022603"/>
    </source>
</evidence>
<dbReference type="InterPro" id="IPR046977">
    <property type="entry name" value="RsmC/RlmG"/>
</dbReference>
<feature type="region of interest" description="Disordered" evidence="3">
    <location>
        <begin position="1"/>
        <end position="24"/>
    </location>
</feature>
<proteinExistence type="predicted"/>
<evidence type="ECO:0000256" key="3">
    <source>
        <dbReference type="SAM" id="MobiDB-lite"/>
    </source>
</evidence>
<keyword evidence="2" id="KW-0808">Transferase</keyword>
<dbReference type="PANTHER" id="PTHR47816:SF4">
    <property type="entry name" value="RIBOSOMAL RNA SMALL SUBUNIT METHYLTRANSFERASE C"/>
    <property type="match status" value="1"/>
</dbReference>
<dbReference type="InterPro" id="IPR007848">
    <property type="entry name" value="Small_mtfrase_dom"/>
</dbReference>
<evidence type="ECO:0000313" key="5">
    <source>
        <dbReference type="EMBL" id="CAB4556770.1"/>
    </source>
</evidence>
<dbReference type="GO" id="GO:0032259">
    <property type="term" value="P:methylation"/>
    <property type="evidence" value="ECO:0007669"/>
    <property type="project" value="UniProtKB-KW"/>
</dbReference>
<dbReference type="GO" id="GO:0008757">
    <property type="term" value="F:S-adenosylmethionine-dependent methyltransferase activity"/>
    <property type="evidence" value="ECO:0007669"/>
    <property type="project" value="InterPro"/>
</dbReference>
<keyword evidence="1" id="KW-0489">Methyltransferase</keyword>
<dbReference type="CDD" id="cd02440">
    <property type="entry name" value="AdoMet_MTases"/>
    <property type="match status" value="1"/>
</dbReference>
<evidence type="ECO:0000256" key="2">
    <source>
        <dbReference type="ARBA" id="ARBA00022679"/>
    </source>
</evidence>
<reference evidence="5" key="1">
    <citation type="submission" date="2020-05" db="EMBL/GenBank/DDBJ databases">
        <authorList>
            <person name="Chiriac C."/>
            <person name="Salcher M."/>
            <person name="Ghai R."/>
            <person name="Kavagutti S V."/>
        </authorList>
    </citation>
    <scope>NUCLEOTIDE SEQUENCE</scope>
</reference>
<organism evidence="5">
    <name type="scientific">freshwater metagenome</name>
    <dbReference type="NCBI Taxonomy" id="449393"/>
    <lineage>
        <taxon>unclassified sequences</taxon>
        <taxon>metagenomes</taxon>
        <taxon>ecological metagenomes</taxon>
    </lineage>
</organism>
<feature type="compositionally biased region" description="Basic and acidic residues" evidence="3">
    <location>
        <begin position="1"/>
        <end position="15"/>
    </location>
</feature>
<dbReference type="PANTHER" id="PTHR47816">
    <property type="entry name" value="RIBOSOMAL RNA SMALL SUBUNIT METHYLTRANSFERASE C"/>
    <property type="match status" value="1"/>
</dbReference>
<dbReference type="InterPro" id="IPR029063">
    <property type="entry name" value="SAM-dependent_MTases_sf"/>
</dbReference>
<dbReference type="Pfam" id="PF05175">
    <property type="entry name" value="MTS"/>
    <property type="match status" value="1"/>
</dbReference>
<sequence length="214" mass="23140">MTEEPDKRIAPDEHYFAPSPTSAEKTTEFTIDSARGPLSLRAGSGVFSQHGLDKGTAVLLDIMGRQSHAACVPGSNVLDIGCGSGAISLSMAIQYADSTVYAIDINERARELCAENATKNNLSNIRVAHPDEVDANIRFTHIWSNPPIRIGKDALHQLLLTWLHRLTDDGVAHLVVSKNLGADSLATWLTNNGFATTRIGSSKGFRVLEVLAHR</sequence>